<feature type="non-terminal residue" evidence="2">
    <location>
        <position position="119"/>
    </location>
</feature>
<dbReference type="AlphaFoldDB" id="A0A0H5RF82"/>
<sequence length="119" mass="13245">KEGDIDEKAGDSPAEEEMMGGREMEDVDETIVEETGSDQEYERIRRASLGEENQSDQQESDQDENGSDAGSGTSLSQQHLVQSRASDVEVQEQPKKQNVKSLPRTRSIMRASTGRSEQR</sequence>
<organism evidence="2">
    <name type="scientific">Spongospora subterranea</name>
    <dbReference type="NCBI Taxonomy" id="70186"/>
    <lineage>
        <taxon>Eukaryota</taxon>
        <taxon>Sar</taxon>
        <taxon>Rhizaria</taxon>
        <taxon>Endomyxa</taxon>
        <taxon>Phytomyxea</taxon>
        <taxon>Plasmodiophorida</taxon>
        <taxon>Plasmodiophoridae</taxon>
        <taxon>Spongospora</taxon>
    </lineage>
</organism>
<feature type="compositionally biased region" description="Polar residues" evidence="1">
    <location>
        <begin position="70"/>
        <end position="85"/>
    </location>
</feature>
<dbReference type="EMBL" id="HACM01012408">
    <property type="protein sequence ID" value="CRZ12850.1"/>
    <property type="molecule type" value="Transcribed_RNA"/>
</dbReference>
<reference evidence="2" key="1">
    <citation type="submission" date="2015-04" db="EMBL/GenBank/DDBJ databases">
        <title>The genome sequence of the plant pathogenic Rhizarian Plasmodiophora brassicae reveals insights in its biotrophic life cycle and the origin of chitin synthesis.</title>
        <authorList>
            <person name="Schwelm A."/>
            <person name="Fogelqvist J."/>
            <person name="Knaust A."/>
            <person name="Julke S."/>
            <person name="Lilja T."/>
            <person name="Dhandapani V."/>
            <person name="Bonilla-Rosso G."/>
            <person name="Karlsson M."/>
            <person name="Shevchenko A."/>
            <person name="Choi S.R."/>
            <person name="Kim H.G."/>
            <person name="Park J.Y."/>
            <person name="Lim Y.P."/>
            <person name="Ludwig-Muller J."/>
            <person name="Dixelius C."/>
        </authorList>
    </citation>
    <scope>NUCLEOTIDE SEQUENCE</scope>
    <source>
        <tissue evidence="2">Potato root galls</tissue>
    </source>
</reference>
<feature type="region of interest" description="Disordered" evidence="1">
    <location>
        <begin position="1"/>
        <end position="119"/>
    </location>
</feature>
<accession>A0A0H5RF82</accession>
<evidence type="ECO:0000256" key="1">
    <source>
        <dbReference type="SAM" id="MobiDB-lite"/>
    </source>
</evidence>
<feature type="non-terminal residue" evidence="2">
    <location>
        <position position="1"/>
    </location>
</feature>
<feature type="compositionally biased region" description="Acidic residues" evidence="1">
    <location>
        <begin position="25"/>
        <end position="39"/>
    </location>
</feature>
<proteinExistence type="predicted"/>
<feature type="compositionally biased region" description="Basic and acidic residues" evidence="1">
    <location>
        <begin position="40"/>
        <end position="49"/>
    </location>
</feature>
<name>A0A0H5RF82_9EUKA</name>
<feature type="compositionally biased region" description="Basic and acidic residues" evidence="1">
    <location>
        <begin position="1"/>
        <end position="10"/>
    </location>
</feature>
<protein>
    <submittedName>
        <fullName evidence="2">Uncharacterized protein</fullName>
    </submittedName>
</protein>
<evidence type="ECO:0000313" key="2">
    <source>
        <dbReference type="EMBL" id="CRZ12850.1"/>
    </source>
</evidence>